<comment type="caution">
    <text evidence="1">The sequence shown here is derived from an EMBL/GenBank/DDBJ whole genome shotgun (WGS) entry which is preliminary data.</text>
</comment>
<evidence type="ECO:0000313" key="1">
    <source>
        <dbReference type="EMBL" id="CAG8807791.1"/>
    </source>
</evidence>
<name>A0ACA9RRR1_9GLOM</name>
<evidence type="ECO:0000313" key="2">
    <source>
        <dbReference type="Proteomes" id="UP000789920"/>
    </source>
</evidence>
<gene>
    <name evidence="1" type="ORF">RPERSI_LOCUS22460</name>
</gene>
<dbReference type="EMBL" id="CAJVQC010068097">
    <property type="protein sequence ID" value="CAG8807791.1"/>
    <property type="molecule type" value="Genomic_DNA"/>
</dbReference>
<organism evidence="1 2">
    <name type="scientific">Racocetra persica</name>
    <dbReference type="NCBI Taxonomy" id="160502"/>
    <lineage>
        <taxon>Eukaryota</taxon>
        <taxon>Fungi</taxon>
        <taxon>Fungi incertae sedis</taxon>
        <taxon>Mucoromycota</taxon>
        <taxon>Glomeromycotina</taxon>
        <taxon>Glomeromycetes</taxon>
        <taxon>Diversisporales</taxon>
        <taxon>Gigasporaceae</taxon>
        <taxon>Racocetra</taxon>
    </lineage>
</organism>
<feature type="non-terminal residue" evidence="1">
    <location>
        <position position="141"/>
    </location>
</feature>
<dbReference type="Proteomes" id="UP000789920">
    <property type="component" value="Unassembled WGS sequence"/>
</dbReference>
<keyword evidence="2" id="KW-1185">Reference proteome</keyword>
<proteinExistence type="predicted"/>
<protein>
    <submittedName>
        <fullName evidence="1">21616_t:CDS:1</fullName>
    </submittedName>
</protein>
<accession>A0ACA9RRR1</accession>
<sequence>MPTVELNNLFHGDTPDVANIFSVEVDTETTISRLKEIIKETKQTIACFNNAKFKLWNINESNEKLNILFDNPNANIKRKLGGKILEESDKISIYFSHELKNYIHIIGELSGYHLTFKSCIQRKELAPMDKIIFKEDSFELE</sequence>
<reference evidence="1" key="1">
    <citation type="submission" date="2021-06" db="EMBL/GenBank/DDBJ databases">
        <authorList>
            <person name="Kallberg Y."/>
            <person name="Tangrot J."/>
            <person name="Rosling A."/>
        </authorList>
    </citation>
    <scope>NUCLEOTIDE SEQUENCE</scope>
    <source>
        <strain evidence="1">MA461A</strain>
    </source>
</reference>